<feature type="region of interest" description="Disordered" evidence="1">
    <location>
        <begin position="521"/>
        <end position="586"/>
    </location>
</feature>
<evidence type="ECO:0000256" key="1">
    <source>
        <dbReference type="SAM" id="MobiDB-lite"/>
    </source>
</evidence>
<dbReference type="GeneID" id="443642"/>
<dbReference type="Xenbase" id="XB-GENE-17342933">
    <property type="gene designation" value="cald1.S"/>
</dbReference>
<feature type="compositionally biased region" description="Basic and acidic residues" evidence="1">
    <location>
        <begin position="169"/>
        <end position="192"/>
    </location>
</feature>
<dbReference type="GO" id="GO:0015629">
    <property type="term" value="C:actin cytoskeleton"/>
    <property type="evidence" value="ECO:0007669"/>
    <property type="project" value="TreeGrafter"/>
</dbReference>
<dbReference type="GO" id="GO:0051017">
    <property type="term" value="P:actin filament bundle assembly"/>
    <property type="evidence" value="ECO:0007669"/>
    <property type="project" value="TreeGrafter"/>
</dbReference>
<dbReference type="AlphaFoldDB" id="A0A8J0UVH0"/>
<feature type="compositionally biased region" description="Polar residues" evidence="1">
    <location>
        <begin position="461"/>
        <end position="474"/>
    </location>
</feature>
<feature type="compositionally biased region" description="Basic and acidic residues" evidence="1">
    <location>
        <begin position="242"/>
        <end position="288"/>
    </location>
</feature>
<dbReference type="PANTHER" id="PTHR18949:SF0">
    <property type="entry name" value="CALDESMON"/>
    <property type="match status" value="1"/>
</dbReference>
<dbReference type="GO" id="GO:0006936">
    <property type="term" value="P:muscle contraction"/>
    <property type="evidence" value="ECO:0007669"/>
    <property type="project" value="InterPro"/>
</dbReference>
<feature type="region of interest" description="Disordered" evidence="1">
    <location>
        <begin position="461"/>
        <end position="483"/>
    </location>
</feature>
<dbReference type="PRINTS" id="PR01076">
    <property type="entry name" value="CALDESMON"/>
</dbReference>
<feature type="compositionally biased region" description="Basic and acidic residues" evidence="1">
    <location>
        <begin position="304"/>
        <end position="336"/>
    </location>
</feature>
<sequence length="586" mass="67144">MVSCMYSCVEYHAPFLGSYKDYVSFPSSPLSRTLGKRITYTEAADMLSRSQYLVNLSKLTYQRNDDDDEEAARERRRRARQERQSLQKDYVGDGTEVNSQNSVTTETTRTSTNTSTDISLDDEAALLERLAKREERRQQRLKEALERQKEFDPTITDETLSSSKYNRNGQHEVEENHISAKEDDSVTHRSQYEVEETEIVTTSYQKNDSRKEVQEEVQTEKTEEKEEEPVETQQENLIKNNQVKEEKAKGQKEDLKASWERKKDIPETKAHNGESGHERAPQKLKQLEKFGGTKSHPTPDETDSVSKIEADKRLDDLRRRRGETESGEFDKLKQKQQEAAVELEELKKKREERRKIMEEEEQRKKQEEAERKTKEEEEKKRLKEEIEKRRAEAAEKRKNMPEDGLSEEKKPFKCFTPKGSSFKIEERAEFLNKSAQKSSKSTQSAAAVSKIDSRLEQYTSAIGSNKSAKPSKTAPSDLPLPADGIRNIKSMWEKGNVFSSPSGALSPNKETANIKVGVSSRINEWLTKTPETNKATPSKPSDLKPGDVSGKRNIWEKPEEKPGSPTKVTVGGKKPDRNGLRFEKEP</sequence>
<dbReference type="CTD" id="443642"/>
<evidence type="ECO:0000313" key="2">
    <source>
        <dbReference type="Proteomes" id="UP000186698"/>
    </source>
</evidence>
<dbReference type="RefSeq" id="XP_018110358.1">
    <property type="nucleotide sequence ID" value="XM_018254869.2"/>
</dbReference>
<dbReference type="Pfam" id="PF02029">
    <property type="entry name" value="Caldesmon"/>
    <property type="match status" value="1"/>
</dbReference>
<dbReference type="GO" id="GO:0003779">
    <property type="term" value="F:actin binding"/>
    <property type="evidence" value="ECO:0007669"/>
    <property type="project" value="InterPro"/>
</dbReference>
<dbReference type="InterPro" id="IPR006017">
    <property type="entry name" value="Caldesmon"/>
</dbReference>
<dbReference type="GO" id="GO:0017022">
    <property type="term" value="F:myosin binding"/>
    <property type="evidence" value="ECO:0007669"/>
    <property type="project" value="InterPro"/>
</dbReference>
<dbReference type="OrthoDB" id="9908857at2759"/>
<dbReference type="InterPro" id="IPR006018">
    <property type="entry name" value="Caldesmon_LSP"/>
</dbReference>
<feature type="compositionally biased region" description="Polar residues" evidence="1">
    <location>
        <begin position="529"/>
        <end position="539"/>
    </location>
</feature>
<proteinExistence type="predicted"/>
<feature type="compositionally biased region" description="Low complexity" evidence="1">
    <location>
        <begin position="102"/>
        <end position="118"/>
    </location>
</feature>
<dbReference type="GO" id="GO:0001525">
    <property type="term" value="P:angiogenesis"/>
    <property type="evidence" value="ECO:0007669"/>
    <property type="project" value="TreeGrafter"/>
</dbReference>
<evidence type="ECO:0000313" key="3">
    <source>
        <dbReference type="RefSeq" id="XP_018110358.1"/>
    </source>
</evidence>
<feature type="compositionally biased region" description="Basic and acidic residues" evidence="1">
    <location>
        <begin position="344"/>
        <end position="411"/>
    </location>
</feature>
<keyword evidence="2" id="KW-1185">Reference proteome</keyword>
<name>A0A8J0UVH0_XENLA</name>
<feature type="region of interest" description="Disordered" evidence="1">
    <location>
        <begin position="143"/>
        <end position="418"/>
    </location>
</feature>
<accession>A0A8J0UVH0</accession>
<reference evidence="3" key="2">
    <citation type="submission" date="2025-08" db="UniProtKB">
        <authorList>
            <consortium name="RefSeq"/>
        </authorList>
    </citation>
    <scope>IDENTIFICATION</scope>
    <source>
        <strain evidence="3">J_2021</strain>
        <tissue evidence="3">Erythrocytes</tissue>
    </source>
</reference>
<reference evidence="2" key="1">
    <citation type="submission" date="2024-06" db="UniProtKB">
        <authorList>
            <consortium name="RefSeq"/>
        </authorList>
    </citation>
    <scope>NUCLEOTIDE SEQUENCE [LARGE SCALE GENOMIC DNA]</scope>
    <source>
        <strain evidence="2">J_2021</strain>
    </source>
</reference>
<dbReference type="Proteomes" id="UP000186698">
    <property type="component" value="Chromosome 3S"/>
</dbReference>
<feature type="compositionally biased region" description="Polar residues" evidence="1">
    <location>
        <begin position="156"/>
        <end position="168"/>
    </location>
</feature>
<protein>
    <submittedName>
        <fullName evidence="3">Non-muscle caldesmon isoform X4</fullName>
    </submittedName>
</protein>
<feature type="compositionally biased region" description="Basic and acidic residues" evidence="1">
    <location>
        <begin position="207"/>
        <end position="224"/>
    </location>
</feature>
<dbReference type="PANTHER" id="PTHR18949">
    <property type="entry name" value="CALDESMON"/>
    <property type="match status" value="1"/>
</dbReference>
<gene>
    <name evidence="4" type="primary">cald1.S</name>
    <name evidence="3" type="synonym">LOC443642</name>
</gene>
<feature type="region of interest" description="Disordered" evidence="1">
    <location>
        <begin position="64"/>
        <end position="120"/>
    </location>
</feature>
<feature type="compositionally biased region" description="Basic and acidic residues" evidence="1">
    <location>
        <begin position="541"/>
        <end position="562"/>
    </location>
</feature>
<dbReference type="AGR" id="Xenbase:XB-GENE-17342933"/>
<feature type="compositionally biased region" description="Basic and acidic residues" evidence="1">
    <location>
        <begin position="143"/>
        <end position="152"/>
    </location>
</feature>
<evidence type="ECO:0000313" key="4">
    <source>
        <dbReference type="Xenbase" id="XB-GENE-17342933"/>
    </source>
</evidence>
<feature type="compositionally biased region" description="Basic and acidic residues" evidence="1">
    <location>
        <begin position="573"/>
        <end position="586"/>
    </location>
</feature>
<organism evidence="2 3">
    <name type="scientific">Xenopus laevis</name>
    <name type="common">African clawed frog</name>
    <dbReference type="NCBI Taxonomy" id="8355"/>
    <lineage>
        <taxon>Eukaryota</taxon>
        <taxon>Metazoa</taxon>
        <taxon>Chordata</taxon>
        <taxon>Craniata</taxon>
        <taxon>Vertebrata</taxon>
        <taxon>Euteleostomi</taxon>
        <taxon>Amphibia</taxon>
        <taxon>Batrachia</taxon>
        <taxon>Anura</taxon>
        <taxon>Pipoidea</taxon>
        <taxon>Pipidae</taxon>
        <taxon>Xenopodinae</taxon>
        <taxon>Xenopus</taxon>
        <taxon>Xenopus</taxon>
    </lineage>
</organism>
<dbReference type="GO" id="GO:0005516">
    <property type="term" value="F:calmodulin binding"/>
    <property type="evidence" value="ECO:0007669"/>
    <property type="project" value="InterPro"/>
</dbReference>